<protein>
    <recommendedName>
        <fullName evidence="3">G domain-containing protein</fullName>
    </recommendedName>
</protein>
<gene>
    <name evidence="1" type="ORF">VCS650_LOCUS19881</name>
</gene>
<accession>A0A814NVG2</accession>
<dbReference type="PANTHER" id="PTHR32046:SF12">
    <property type="entry name" value="AIG1-TYPE G DOMAIN-CONTAINING PROTEIN"/>
    <property type="match status" value="1"/>
</dbReference>
<dbReference type="EMBL" id="CAJNON010000201">
    <property type="protein sequence ID" value="CAF1096983.1"/>
    <property type="molecule type" value="Genomic_DNA"/>
</dbReference>
<proteinExistence type="predicted"/>
<evidence type="ECO:0000313" key="2">
    <source>
        <dbReference type="Proteomes" id="UP000663891"/>
    </source>
</evidence>
<comment type="caution">
    <text evidence="1">The sequence shown here is derived from an EMBL/GenBank/DDBJ whole genome shotgun (WGS) entry which is preliminary data.</text>
</comment>
<sequence>MMAVNYDVVLVFIGESGSGKSTCINYFANFFAGTGFSQSTGYSNVQVVIPNRLFSCAISGYTSSERNVNDKTKSQTMQCNDYDFVWALDGQNMRIKIVDTPGFNDTDSQRDDNNIQEILKKISSLPFITAIFITINGTYSRLSTSVKTTLDQLRSSLPDSVFNNLFFILTNCTESECNFDKKLIDDYTPDQQRISHMQNSLFSVESRDFVEKNPKNARRTEMNWQDSIDTITDVMNKIKQTSAASTQVFDVMRIKREQLIAHKEILIAKQKSLLEISNALKIERDRLVNAKNNQKDNQNFVTNKTIERIEIVTKEYYSTICTEHGKVRVCHENCNLDYHPQLNLAHFQRCAAADRSGNNCRHCKCGMNQHLHTYEIPVTNTVEIEEIIQSKKAAFDQASQQVQSIGDQVRQLDVASNRMKIETEECKQGILNSIGELKKICSRFNFAEMMSTTIEKLRQEAKVASDLQAKQEFNKTADAIQQIIQHSN</sequence>
<evidence type="ECO:0000313" key="1">
    <source>
        <dbReference type="EMBL" id="CAF1096983.1"/>
    </source>
</evidence>
<dbReference type="PANTHER" id="PTHR32046">
    <property type="entry name" value="G DOMAIN-CONTAINING PROTEIN"/>
    <property type="match status" value="1"/>
</dbReference>
<dbReference type="SUPFAM" id="SSF52540">
    <property type="entry name" value="P-loop containing nucleoside triphosphate hydrolases"/>
    <property type="match status" value="1"/>
</dbReference>
<name>A0A814NVG2_9BILA</name>
<dbReference type="Gene3D" id="3.40.50.300">
    <property type="entry name" value="P-loop containing nucleotide triphosphate hydrolases"/>
    <property type="match status" value="1"/>
</dbReference>
<dbReference type="AlphaFoldDB" id="A0A814NVG2"/>
<dbReference type="InterPro" id="IPR027417">
    <property type="entry name" value="P-loop_NTPase"/>
</dbReference>
<dbReference type="Proteomes" id="UP000663891">
    <property type="component" value="Unassembled WGS sequence"/>
</dbReference>
<dbReference type="OrthoDB" id="2386367at2759"/>
<evidence type="ECO:0008006" key="3">
    <source>
        <dbReference type="Google" id="ProtNLM"/>
    </source>
</evidence>
<reference evidence="1" key="1">
    <citation type="submission" date="2021-02" db="EMBL/GenBank/DDBJ databases">
        <authorList>
            <person name="Nowell W R."/>
        </authorList>
    </citation>
    <scope>NUCLEOTIDE SEQUENCE</scope>
</reference>
<organism evidence="1 2">
    <name type="scientific">Adineta steineri</name>
    <dbReference type="NCBI Taxonomy" id="433720"/>
    <lineage>
        <taxon>Eukaryota</taxon>
        <taxon>Metazoa</taxon>
        <taxon>Spiralia</taxon>
        <taxon>Gnathifera</taxon>
        <taxon>Rotifera</taxon>
        <taxon>Eurotatoria</taxon>
        <taxon>Bdelloidea</taxon>
        <taxon>Adinetida</taxon>
        <taxon>Adinetidae</taxon>
        <taxon>Adineta</taxon>
    </lineage>
</organism>